<proteinExistence type="inferred from homology"/>
<dbReference type="GO" id="GO:0000145">
    <property type="term" value="C:exocyst"/>
    <property type="evidence" value="ECO:0007669"/>
    <property type="project" value="InterPro"/>
</dbReference>
<feature type="domain" description="Exocyst complex subunit Exo70 C-terminal" evidence="5">
    <location>
        <begin position="354"/>
        <end position="709"/>
    </location>
</feature>
<evidence type="ECO:0000256" key="3">
    <source>
        <dbReference type="RuleBase" id="RU365026"/>
    </source>
</evidence>
<gene>
    <name evidence="6" type="ORF">RJT34_16841</name>
</gene>
<sequence length="745" mass="84547">MAADSLVIIFFLLIFKFQFCLYSFLILLKKNAYYPYFIFLHMGVNTVCWYDMRINQMTFCSDVFGYTRFAIDMASMVNLEAARKCLTTSLDSSSAIASALDESGARLELLNQRCLSLQASLRPISVQKCSSVNIGNSIDSVLCAAAAVLNVVDSVHQLELSLLTDPSYDLYTYVSDTKKLEEALKLLTDNCRLAVGWLQGVFEFLQDKALTNELCLLNVKKSMRILQELQVMEEVACLDGGLLTTAFDKLEIEFHRLLTANSMPLPLVSLTSHIGQQGSIAKQAFPLTGSLAGKLQAIVERLNANSRLDKCQSIYVEVRGMNARRSLKTLDLSYLEIPTAEFEAVQCVETYIDQWGDHLELVVKQLLEIEYRLSITVFEKISPEAWMGCFAKIAIESGILSFIRFGKIVTGRKNDPFKLLNLLSIFRVLNGVRLKFNQLFSGKACEEIRTVTKDLIKEVVNGASEIFWQLPAQVKLQRPTSPPPDGSIPRLVGFVTDYCNQLLSDAYMPHLTQVLGIHLSWKKEAYEEGIVLSQIYNAIKEVAVNLDGWSKAYEDITLSYLFMMNNHCHFYNLKGTELGNMMGDSWLRAHEQYKDYYAALYLRNSWGKLLPNLVVQKGILSANGVSVTCQDFAKRLNAFNLAFDEKYRKQSNWVISNEILRENVLKHLVEGIIPIYRAYLKNYTLLAENDAKVNKHIKYTVQSLENKIRSLFQPKQRQENSIKQIDLISKIKEVSHQFRLTLAAL</sequence>
<comment type="caution">
    <text evidence="6">The sequence shown here is derived from an EMBL/GenBank/DDBJ whole genome shotgun (WGS) entry which is preliminary data.</text>
</comment>
<dbReference type="Pfam" id="PF03081">
    <property type="entry name" value="Exo70_C"/>
    <property type="match status" value="1"/>
</dbReference>
<organism evidence="6 7">
    <name type="scientific">Clitoria ternatea</name>
    <name type="common">Butterfly pea</name>
    <dbReference type="NCBI Taxonomy" id="43366"/>
    <lineage>
        <taxon>Eukaryota</taxon>
        <taxon>Viridiplantae</taxon>
        <taxon>Streptophyta</taxon>
        <taxon>Embryophyta</taxon>
        <taxon>Tracheophyta</taxon>
        <taxon>Spermatophyta</taxon>
        <taxon>Magnoliopsida</taxon>
        <taxon>eudicotyledons</taxon>
        <taxon>Gunneridae</taxon>
        <taxon>Pentapetalae</taxon>
        <taxon>rosids</taxon>
        <taxon>fabids</taxon>
        <taxon>Fabales</taxon>
        <taxon>Fabaceae</taxon>
        <taxon>Papilionoideae</taxon>
        <taxon>50 kb inversion clade</taxon>
        <taxon>NPAAA clade</taxon>
        <taxon>indigoferoid/millettioid clade</taxon>
        <taxon>Phaseoleae</taxon>
        <taxon>Clitoria</taxon>
    </lineage>
</organism>
<reference evidence="6 7" key="1">
    <citation type="submission" date="2024-01" db="EMBL/GenBank/DDBJ databases">
        <title>The genomes of 5 underutilized Papilionoideae crops provide insights into root nodulation and disease resistance.</title>
        <authorList>
            <person name="Yuan L."/>
        </authorList>
    </citation>
    <scope>NUCLEOTIDE SEQUENCE [LARGE SCALE GENOMIC DNA]</scope>
    <source>
        <strain evidence="6">LY-2023</strain>
        <tissue evidence="6">Leaf</tissue>
    </source>
</reference>
<evidence type="ECO:0000313" key="6">
    <source>
        <dbReference type="EMBL" id="KAK7293958.1"/>
    </source>
</evidence>
<keyword evidence="7" id="KW-1185">Reference proteome</keyword>
<keyword evidence="4" id="KW-0472">Membrane</keyword>
<keyword evidence="4" id="KW-0812">Transmembrane</keyword>
<keyword evidence="3" id="KW-0653">Protein transport</keyword>
<dbReference type="EMBL" id="JAYKXN010000004">
    <property type="protein sequence ID" value="KAK7293958.1"/>
    <property type="molecule type" value="Genomic_DNA"/>
</dbReference>
<dbReference type="Proteomes" id="UP001359559">
    <property type="component" value="Unassembled WGS sequence"/>
</dbReference>
<protein>
    <recommendedName>
        <fullName evidence="3">Exocyst subunit Exo70 family protein</fullName>
    </recommendedName>
</protein>
<evidence type="ECO:0000256" key="4">
    <source>
        <dbReference type="SAM" id="Phobius"/>
    </source>
</evidence>
<evidence type="ECO:0000256" key="1">
    <source>
        <dbReference type="ARBA" id="ARBA00006756"/>
    </source>
</evidence>
<dbReference type="InterPro" id="IPR004140">
    <property type="entry name" value="Exo70"/>
</dbReference>
<feature type="transmembrane region" description="Helical" evidence="4">
    <location>
        <begin position="34"/>
        <end position="52"/>
    </location>
</feature>
<comment type="function">
    <text evidence="3">Component of the exocyst complex.</text>
</comment>
<name>A0AAN9PCP2_CLITE</name>
<accession>A0AAN9PCP2</accession>
<comment type="similarity">
    <text evidence="1 3">Belongs to the EXO70 family.</text>
</comment>
<dbReference type="Pfam" id="PF20669">
    <property type="entry name" value="Exo70_N"/>
    <property type="match status" value="1"/>
</dbReference>
<evidence type="ECO:0000256" key="2">
    <source>
        <dbReference type="ARBA" id="ARBA00022448"/>
    </source>
</evidence>
<dbReference type="GO" id="GO:0005546">
    <property type="term" value="F:phosphatidylinositol-4,5-bisphosphate binding"/>
    <property type="evidence" value="ECO:0007669"/>
    <property type="project" value="InterPro"/>
</dbReference>
<dbReference type="PANTHER" id="PTHR12542">
    <property type="entry name" value="EXOCYST COMPLEX PROTEIN EXO70"/>
    <property type="match status" value="1"/>
</dbReference>
<evidence type="ECO:0000259" key="5">
    <source>
        <dbReference type="Pfam" id="PF03081"/>
    </source>
</evidence>
<evidence type="ECO:0000313" key="7">
    <source>
        <dbReference type="Proteomes" id="UP001359559"/>
    </source>
</evidence>
<dbReference type="InterPro" id="IPR046364">
    <property type="entry name" value="Exo70_C"/>
</dbReference>
<dbReference type="InterPro" id="IPR016159">
    <property type="entry name" value="Cullin_repeat-like_dom_sf"/>
</dbReference>
<dbReference type="PANTHER" id="PTHR12542:SF123">
    <property type="entry name" value="EXOCYST SUBUNIT EXO70 FAMILY PROTEIN"/>
    <property type="match status" value="1"/>
</dbReference>
<dbReference type="Gene3D" id="1.20.1280.170">
    <property type="entry name" value="Exocyst complex component Exo70"/>
    <property type="match status" value="1"/>
</dbReference>
<feature type="transmembrane region" description="Helical" evidence="4">
    <location>
        <begin position="6"/>
        <end position="27"/>
    </location>
</feature>
<dbReference type="GO" id="GO:0015031">
    <property type="term" value="P:protein transport"/>
    <property type="evidence" value="ECO:0007669"/>
    <property type="project" value="UniProtKB-KW"/>
</dbReference>
<keyword evidence="3" id="KW-0268">Exocytosis</keyword>
<dbReference type="SUPFAM" id="SSF74788">
    <property type="entry name" value="Cullin repeat-like"/>
    <property type="match status" value="1"/>
</dbReference>
<dbReference type="GO" id="GO:0006887">
    <property type="term" value="P:exocytosis"/>
    <property type="evidence" value="ECO:0007669"/>
    <property type="project" value="UniProtKB-KW"/>
</dbReference>
<keyword evidence="2 3" id="KW-0813">Transport</keyword>
<keyword evidence="4" id="KW-1133">Transmembrane helix</keyword>
<dbReference type="AlphaFoldDB" id="A0AAN9PCP2"/>